<dbReference type="EMBL" id="BDMD01000045">
    <property type="protein sequence ID" value="GBF09171.1"/>
    <property type="molecule type" value="Genomic_DNA"/>
</dbReference>
<dbReference type="SUPFAM" id="SSF52733">
    <property type="entry name" value="Nicotinate mononucleotide:5,6-dimethylbenzimidazole phosphoribosyltransferase (CobT)"/>
    <property type="match status" value="1"/>
</dbReference>
<dbReference type="RefSeq" id="WP_243637266.1">
    <property type="nucleotide sequence ID" value="NZ_BDMD01000045.1"/>
</dbReference>
<evidence type="ECO:0000313" key="1">
    <source>
        <dbReference type="EMBL" id="GBF09171.1"/>
    </source>
</evidence>
<evidence type="ECO:0000313" key="2">
    <source>
        <dbReference type="Proteomes" id="UP000291213"/>
    </source>
</evidence>
<gene>
    <name evidence="1" type="ORF">apy_08960</name>
</gene>
<dbReference type="Gene3D" id="3.40.50.10210">
    <property type="match status" value="1"/>
</dbReference>
<comment type="caution">
    <text evidence="1">The sequence shown here is derived from an EMBL/GenBank/DDBJ whole genome shotgun (WGS) entry which is preliminary data.</text>
</comment>
<dbReference type="Proteomes" id="UP000291213">
    <property type="component" value="Unassembled WGS sequence"/>
</dbReference>
<accession>A0A401H9Q2</accession>
<dbReference type="InterPro" id="IPR002805">
    <property type="entry name" value="Nict_dMeBzImd_PRibTrfase_arc"/>
</dbReference>
<dbReference type="PANTHER" id="PTHR38811">
    <property type="match status" value="1"/>
</dbReference>
<proteinExistence type="predicted"/>
<dbReference type="InterPro" id="IPR036087">
    <property type="entry name" value="Nict_dMeBzImd_PRibTrfase_sf"/>
</dbReference>
<dbReference type="AlphaFoldDB" id="A0A401H9Q2"/>
<protein>
    <submittedName>
        <fullName evidence="1">Uncharacterized protein</fullName>
    </submittedName>
</protein>
<sequence>MGVGGVFTVSGAPEVVLEGVAGKGVMAVVYGSTRTSTIPGISIAGPSPEATLYTPTLDIEYLVAGRSLTLDVVPVSPEGVPTPAVITRAVARAFNIPLLPVDAGSWTEARVPHAKLPSRVAGGRTGERQRWLPHIGLRRSSGRKA</sequence>
<dbReference type="GO" id="GO:0008939">
    <property type="term" value="F:nicotinate-nucleotide-dimethylbenzimidazole phosphoribosyltransferase activity"/>
    <property type="evidence" value="ECO:0007669"/>
    <property type="project" value="InterPro"/>
</dbReference>
<name>A0A401H9Q2_AERPX</name>
<organism evidence="1 2">
    <name type="scientific">Aeropyrum pernix</name>
    <dbReference type="NCBI Taxonomy" id="56636"/>
    <lineage>
        <taxon>Archaea</taxon>
        <taxon>Thermoproteota</taxon>
        <taxon>Thermoprotei</taxon>
        <taxon>Desulfurococcales</taxon>
        <taxon>Desulfurococcaceae</taxon>
        <taxon>Aeropyrum</taxon>
    </lineage>
</organism>
<reference evidence="1 2" key="1">
    <citation type="submission" date="2017-02" db="EMBL/GenBank/DDBJ databases">
        <title>isolation and characterization of a novel temperate virus Aeropyrum globular virus 1 infecting hyperthermophilic archaeon Aeropyrum.</title>
        <authorList>
            <person name="Yumiya M."/>
            <person name="Yoshida T."/>
            <person name="Sako Y."/>
        </authorList>
    </citation>
    <scope>NUCLEOTIDE SEQUENCE [LARGE SCALE GENOMIC DNA]</scope>
    <source>
        <strain evidence="1 2">YK1-12-2013</strain>
    </source>
</reference>
<dbReference type="PANTHER" id="PTHR38811:SF1">
    <property type="entry name" value="UPF0284 PROTEIN SLL1500"/>
    <property type="match status" value="1"/>
</dbReference>